<evidence type="ECO:0000313" key="5">
    <source>
        <dbReference type="EMBL" id="RLE52036.1"/>
    </source>
</evidence>
<gene>
    <name evidence="5" type="ORF">DRJ26_05135</name>
</gene>
<keyword evidence="3" id="KW-0456">Lyase</keyword>
<evidence type="ECO:0000259" key="4">
    <source>
        <dbReference type="Pfam" id="PF03328"/>
    </source>
</evidence>
<dbReference type="PANTHER" id="PTHR30502:SF0">
    <property type="entry name" value="PHOSPHOENOLPYRUVATE CARBOXYLASE FAMILY PROTEIN"/>
    <property type="match status" value="1"/>
</dbReference>
<dbReference type="EMBL" id="QMRA01000136">
    <property type="protein sequence ID" value="RLE52036.1"/>
    <property type="molecule type" value="Genomic_DNA"/>
</dbReference>
<dbReference type="InterPro" id="IPR005000">
    <property type="entry name" value="Aldolase/citrate-lyase_domain"/>
</dbReference>
<name>A0A497EXX5_9CREN</name>
<feature type="domain" description="HpcH/HpaI aldolase/citrate lyase" evidence="4">
    <location>
        <begin position="16"/>
        <end position="71"/>
    </location>
</feature>
<proteinExistence type="inferred from homology"/>
<comment type="similarity">
    <text evidence="1">Belongs to the HpcH/HpaI aldolase family.</text>
</comment>
<dbReference type="GO" id="GO:0005737">
    <property type="term" value="C:cytoplasm"/>
    <property type="evidence" value="ECO:0007669"/>
    <property type="project" value="TreeGrafter"/>
</dbReference>
<comment type="caution">
    <text evidence="5">The sequence shown here is derived from an EMBL/GenBank/DDBJ whole genome shotgun (WGS) entry which is preliminary data.</text>
</comment>
<dbReference type="Proteomes" id="UP000269499">
    <property type="component" value="Unassembled WGS sequence"/>
</dbReference>
<dbReference type="AlphaFoldDB" id="A0A497EXX5"/>
<dbReference type="GO" id="GO:0046872">
    <property type="term" value="F:metal ion binding"/>
    <property type="evidence" value="ECO:0007669"/>
    <property type="project" value="UniProtKB-KW"/>
</dbReference>
<dbReference type="PANTHER" id="PTHR30502">
    <property type="entry name" value="2-KETO-3-DEOXY-L-RHAMNONATE ALDOLASE"/>
    <property type="match status" value="1"/>
</dbReference>
<reference evidence="5 6" key="1">
    <citation type="submission" date="2018-06" db="EMBL/GenBank/DDBJ databases">
        <title>Extensive metabolic versatility and redundancy in microbially diverse, dynamic hydrothermal sediments.</title>
        <authorList>
            <person name="Dombrowski N."/>
            <person name="Teske A."/>
            <person name="Baker B.J."/>
        </authorList>
    </citation>
    <scope>NUCLEOTIDE SEQUENCE [LARGE SCALE GENOMIC DNA]</scope>
    <source>
        <strain evidence="5">B20_G2</strain>
    </source>
</reference>
<protein>
    <submittedName>
        <fullName evidence="5">2,4-dihydroxyhept-2-ene-1,7-dioic acid aldolase</fullName>
    </submittedName>
</protein>
<organism evidence="5 6">
    <name type="scientific">Thermoproteota archaeon</name>
    <dbReference type="NCBI Taxonomy" id="2056631"/>
    <lineage>
        <taxon>Archaea</taxon>
        <taxon>Thermoproteota</taxon>
    </lineage>
</organism>
<dbReference type="InterPro" id="IPR050251">
    <property type="entry name" value="HpcH-HpaI_aldolase"/>
</dbReference>
<dbReference type="InterPro" id="IPR040442">
    <property type="entry name" value="Pyrv_kinase-like_dom_sf"/>
</dbReference>
<sequence length="71" mass="8017">MHNKLKRKVREGKSAIGLWVTIDSPDVAELLSNIGFDWLVLDMEHSPLTISDVHNLIQVIDENKATPIVRV</sequence>
<dbReference type="Gene3D" id="3.20.20.60">
    <property type="entry name" value="Phosphoenolpyruvate-binding domains"/>
    <property type="match status" value="1"/>
</dbReference>
<evidence type="ECO:0000313" key="6">
    <source>
        <dbReference type="Proteomes" id="UP000269499"/>
    </source>
</evidence>
<dbReference type="GO" id="GO:0016832">
    <property type="term" value="F:aldehyde-lyase activity"/>
    <property type="evidence" value="ECO:0007669"/>
    <property type="project" value="TreeGrafter"/>
</dbReference>
<dbReference type="SUPFAM" id="SSF51621">
    <property type="entry name" value="Phosphoenolpyruvate/pyruvate domain"/>
    <property type="match status" value="1"/>
</dbReference>
<feature type="non-terminal residue" evidence="5">
    <location>
        <position position="71"/>
    </location>
</feature>
<accession>A0A497EXX5</accession>
<evidence type="ECO:0000256" key="2">
    <source>
        <dbReference type="ARBA" id="ARBA00022723"/>
    </source>
</evidence>
<dbReference type="Pfam" id="PF03328">
    <property type="entry name" value="HpcH_HpaI"/>
    <property type="match status" value="1"/>
</dbReference>
<dbReference type="InterPro" id="IPR015813">
    <property type="entry name" value="Pyrv/PenolPyrv_kinase-like_dom"/>
</dbReference>
<evidence type="ECO:0000256" key="3">
    <source>
        <dbReference type="ARBA" id="ARBA00023239"/>
    </source>
</evidence>
<evidence type="ECO:0000256" key="1">
    <source>
        <dbReference type="ARBA" id="ARBA00005568"/>
    </source>
</evidence>
<keyword evidence="2" id="KW-0479">Metal-binding</keyword>